<dbReference type="InterPro" id="IPR001789">
    <property type="entry name" value="Sig_transdc_resp-reg_receiver"/>
</dbReference>
<dbReference type="CDD" id="cd16922">
    <property type="entry name" value="HATPase_EvgS-ArcB-TorS-like"/>
    <property type="match status" value="1"/>
</dbReference>
<dbReference type="InterPro" id="IPR000700">
    <property type="entry name" value="PAS-assoc_C"/>
</dbReference>
<dbReference type="InterPro" id="IPR035965">
    <property type="entry name" value="PAS-like_dom_sf"/>
</dbReference>
<dbReference type="SMART" id="SM00086">
    <property type="entry name" value="PAC"/>
    <property type="match status" value="2"/>
</dbReference>
<evidence type="ECO:0000256" key="1">
    <source>
        <dbReference type="ARBA" id="ARBA00000085"/>
    </source>
</evidence>
<dbReference type="PROSITE" id="PS50110">
    <property type="entry name" value="RESPONSE_REGULATORY"/>
    <property type="match status" value="2"/>
</dbReference>
<dbReference type="InterPro" id="IPR036890">
    <property type="entry name" value="HATPase_C_sf"/>
</dbReference>
<dbReference type="PROSITE" id="PS50113">
    <property type="entry name" value="PAC"/>
    <property type="match status" value="1"/>
</dbReference>
<dbReference type="SMART" id="SM00448">
    <property type="entry name" value="REC"/>
    <property type="match status" value="2"/>
</dbReference>
<dbReference type="PANTHER" id="PTHR43047">
    <property type="entry name" value="TWO-COMPONENT HISTIDINE PROTEIN KINASE"/>
    <property type="match status" value="1"/>
</dbReference>
<dbReference type="PANTHER" id="PTHR43047:SF72">
    <property type="entry name" value="OSMOSENSING HISTIDINE PROTEIN KINASE SLN1"/>
    <property type="match status" value="1"/>
</dbReference>
<feature type="domain" description="Response regulatory" evidence="15">
    <location>
        <begin position="673"/>
        <end position="788"/>
    </location>
</feature>
<accession>A0A1F6GZ66</accession>
<dbReference type="InterPro" id="IPR003661">
    <property type="entry name" value="HisK_dim/P_dom"/>
</dbReference>
<comment type="subcellular location">
    <subcellularLocation>
        <location evidence="2">Membrane</location>
    </subcellularLocation>
</comment>
<dbReference type="NCBIfam" id="TIGR00229">
    <property type="entry name" value="sensory_box"/>
    <property type="match status" value="2"/>
</dbReference>
<evidence type="ECO:0000259" key="16">
    <source>
        <dbReference type="PROSITE" id="PS50112"/>
    </source>
</evidence>
<dbReference type="FunFam" id="1.10.287.130:FF:000038">
    <property type="entry name" value="Sensory transduction histidine kinase"/>
    <property type="match status" value="1"/>
</dbReference>
<feature type="domain" description="Response regulatory" evidence="15">
    <location>
        <begin position="9"/>
        <end position="126"/>
    </location>
</feature>
<dbReference type="Gene3D" id="3.40.50.2300">
    <property type="match status" value="2"/>
</dbReference>
<dbReference type="SMART" id="SM00388">
    <property type="entry name" value="HisKA"/>
    <property type="match status" value="1"/>
</dbReference>
<comment type="catalytic activity">
    <reaction evidence="1">
        <text>ATP + protein L-histidine = ADP + protein N-phospho-L-histidine.</text>
        <dbReference type="EC" id="2.7.13.3"/>
    </reaction>
</comment>
<dbReference type="SMART" id="SM00387">
    <property type="entry name" value="HATPase_c"/>
    <property type="match status" value="1"/>
</dbReference>
<evidence type="ECO:0000256" key="8">
    <source>
        <dbReference type="ARBA" id="ARBA00022840"/>
    </source>
</evidence>
<dbReference type="AlphaFoldDB" id="A0A1F6GZ66"/>
<dbReference type="GO" id="GO:0005886">
    <property type="term" value="C:plasma membrane"/>
    <property type="evidence" value="ECO:0007669"/>
    <property type="project" value="TreeGrafter"/>
</dbReference>
<dbReference type="PROSITE" id="PS50112">
    <property type="entry name" value="PAS"/>
    <property type="match status" value="2"/>
</dbReference>
<dbReference type="SUPFAM" id="SSF55785">
    <property type="entry name" value="PYP-like sensor domain (PAS domain)"/>
    <property type="match status" value="2"/>
</dbReference>
<dbReference type="EMBL" id="MFNF01000017">
    <property type="protein sequence ID" value="OGH03379.1"/>
    <property type="molecule type" value="Genomic_DNA"/>
</dbReference>
<keyword evidence="13" id="KW-0175">Coiled coil</keyword>
<dbReference type="GO" id="GO:0009927">
    <property type="term" value="F:histidine phosphotransfer kinase activity"/>
    <property type="evidence" value="ECO:0007669"/>
    <property type="project" value="TreeGrafter"/>
</dbReference>
<evidence type="ECO:0000256" key="12">
    <source>
        <dbReference type="PROSITE-ProRule" id="PRU00169"/>
    </source>
</evidence>
<evidence type="ECO:0000256" key="5">
    <source>
        <dbReference type="ARBA" id="ARBA00022679"/>
    </source>
</evidence>
<dbReference type="PRINTS" id="PR00344">
    <property type="entry name" value="BCTRLSENSOR"/>
</dbReference>
<dbReference type="InterPro" id="IPR004358">
    <property type="entry name" value="Sig_transdc_His_kin-like_C"/>
</dbReference>
<evidence type="ECO:0000256" key="4">
    <source>
        <dbReference type="ARBA" id="ARBA00022553"/>
    </source>
</evidence>
<dbReference type="PROSITE" id="PS50109">
    <property type="entry name" value="HIS_KIN"/>
    <property type="match status" value="1"/>
</dbReference>
<dbReference type="InterPro" id="IPR000014">
    <property type="entry name" value="PAS"/>
</dbReference>
<feature type="modified residue" description="4-aspartylphosphate" evidence="12">
    <location>
        <position position="722"/>
    </location>
</feature>
<dbReference type="CDD" id="cd00156">
    <property type="entry name" value="REC"/>
    <property type="match status" value="1"/>
</dbReference>
<dbReference type="SMART" id="SM00091">
    <property type="entry name" value="PAS"/>
    <property type="match status" value="2"/>
</dbReference>
<evidence type="ECO:0000313" key="18">
    <source>
        <dbReference type="EMBL" id="OGH03379.1"/>
    </source>
</evidence>
<keyword evidence="11" id="KW-0131">Cell cycle</keyword>
<evidence type="ECO:0000256" key="6">
    <source>
        <dbReference type="ARBA" id="ARBA00022741"/>
    </source>
</evidence>
<dbReference type="CDD" id="cd00082">
    <property type="entry name" value="HisKA"/>
    <property type="match status" value="1"/>
</dbReference>
<feature type="modified residue" description="4-aspartylphosphate" evidence="12">
    <location>
        <position position="58"/>
    </location>
</feature>
<sequence>MDTAPQLPKILVVDDQPENRAALTRLLHRLSVEILAVGTAGEALQLAQEHDFALGILDIMMPDVDGLQLAAQIKGLKLNHPLPLLFLSGVLDVAPKMAEAYSLGAVDFLTKPYEPTVLLGKVKVFLELNRQELALTQSLLELHQLNRHLTQEIEERKKAQENLLSSRRTLQALFDGISDAILILDSNFRITECNLGAVKMFGLSQDQMGGLLASDLLYGPKWPKKELAQKLESQSRGALLEWQAQPQEGDPILVEIGSERILVEGKAARLLSIRDISSRKLAEEKLRKLSQAVEQSPTSILITDTKGRIEYVNRKFCSLTGYRPDELEGKNPKILKSGQTSKNTYKELWTSIKSGHPWSGELINRRKDGTLYHELTHITPVFDQHHQITHYLGIKEDITQRKQAEEALINATKEASRANQAKSEFLANMSHEIRTPMNAILGFSEILADLVEDPQQAQFVRHIQTSGHALLTLINDILDLSKVEAGKIRLELTHFDPRPLIYEMRELFSQKAEERGLAFWVKLDPQLPPAILADEVRLRQILLNLVGNAVKFTQQGHVRLAVKALHQGESTLDLVLMVEDTGIGIAQENLERIFGAFEQVEGQSSKYGGTGLGLAITKRLVEMMGGQILVKSRLGQGTTFVVKLTGVGFSRVSQKPVEEQPGDLGHLSFAPATLLVVDDLAVNRTLIKQYLSKYPFEILEGSNGEEALDLATTYQPALILMDMKMPVLDGYQATAKLKGNPFLQKIPVIAVTAAVMKNEEERILGLCDNILSKPLSKISLLSKLALYLKHDIPNNEPAPQPEVTGPLKGDPVKWNRLLTLLKREFGPQVKAVRETLTLNDAEALGLELSQAAKKEGYPPLEQWGTLLYQLALGFEAERLKESLQDYERLTQEFQQALRSLAP</sequence>
<dbReference type="InterPro" id="IPR003594">
    <property type="entry name" value="HATPase_dom"/>
</dbReference>
<evidence type="ECO:0000256" key="11">
    <source>
        <dbReference type="ARBA" id="ARBA00023306"/>
    </source>
</evidence>
<keyword evidence="9" id="KW-0902">Two-component regulatory system</keyword>
<dbReference type="Gene3D" id="1.10.287.130">
    <property type="match status" value="1"/>
</dbReference>
<keyword evidence="8" id="KW-0067">ATP-binding</keyword>
<evidence type="ECO:0000313" key="19">
    <source>
        <dbReference type="Proteomes" id="UP000177583"/>
    </source>
</evidence>
<dbReference type="SUPFAM" id="SSF55874">
    <property type="entry name" value="ATPase domain of HSP90 chaperone/DNA topoisomerase II/histidine kinase"/>
    <property type="match status" value="1"/>
</dbReference>
<dbReference type="InterPro" id="IPR036097">
    <property type="entry name" value="HisK_dim/P_sf"/>
</dbReference>
<comment type="caution">
    <text evidence="18">The sequence shown here is derived from an EMBL/GenBank/DDBJ whole genome shotgun (WGS) entry which is preliminary data.</text>
</comment>
<evidence type="ECO:0000259" key="17">
    <source>
        <dbReference type="PROSITE" id="PS50113"/>
    </source>
</evidence>
<evidence type="ECO:0000256" key="7">
    <source>
        <dbReference type="ARBA" id="ARBA00022777"/>
    </source>
</evidence>
<dbReference type="Pfam" id="PF00072">
    <property type="entry name" value="Response_reg"/>
    <property type="match status" value="2"/>
</dbReference>
<dbReference type="Proteomes" id="UP000177583">
    <property type="component" value="Unassembled WGS sequence"/>
</dbReference>
<feature type="domain" description="PAC" evidence="17">
    <location>
        <begin position="356"/>
        <end position="410"/>
    </location>
</feature>
<dbReference type="GO" id="GO:0005524">
    <property type="term" value="F:ATP binding"/>
    <property type="evidence" value="ECO:0007669"/>
    <property type="project" value="UniProtKB-KW"/>
</dbReference>
<feature type="domain" description="Histidine kinase" evidence="14">
    <location>
        <begin position="428"/>
        <end position="648"/>
    </location>
</feature>
<name>A0A1F6GZ66_9PROT</name>
<dbReference type="SUPFAM" id="SSF47384">
    <property type="entry name" value="Homodimeric domain of signal transducing histidine kinase"/>
    <property type="match status" value="1"/>
</dbReference>
<evidence type="ECO:0000256" key="2">
    <source>
        <dbReference type="ARBA" id="ARBA00004370"/>
    </source>
</evidence>
<keyword evidence="10" id="KW-0472">Membrane</keyword>
<evidence type="ECO:0000256" key="10">
    <source>
        <dbReference type="ARBA" id="ARBA00023136"/>
    </source>
</evidence>
<dbReference type="Pfam" id="PF00512">
    <property type="entry name" value="HisKA"/>
    <property type="match status" value="1"/>
</dbReference>
<protein>
    <recommendedName>
        <fullName evidence="3">histidine kinase</fullName>
        <ecNumber evidence="3">2.7.13.3</ecNumber>
    </recommendedName>
</protein>
<dbReference type="Pfam" id="PF13426">
    <property type="entry name" value="PAS_9"/>
    <property type="match status" value="1"/>
</dbReference>
<proteinExistence type="predicted"/>
<keyword evidence="4 12" id="KW-0597">Phosphoprotein</keyword>
<dbReference type="SUPFAM" id="SSF52172">
    <property type="entry name" value="CheY-like"/>
    <property type="match status" value="2"/>
</dbReference>
<evidence type="ECO:0000256" key="9">
    <source>
        <dbReference type="ARBA" id="ARBA00023012"/>
    </source>
</evidence>
<feature type="coiled-coil region" evidence="13">
    <location>
        <begin position="394"/>
        <end position="421"/>
    </location>
</feature>
<evidence type="ECO:0000259" key="15">
    <source>
        <dbReference type="PROSITE" id="PS50110"/>
    </source>
</evidence>
<feature type="domain" description="PAS" evidence="16">
    <location>
        <begin position="285"/>
        <end position="331"/>
    </location>
</feature>
<dbReference type="GO" id="GO:0000155">
    <property type="term" value="F:phosphorelay sensor kinase activity"/>
    <property type="evidence" value="ECO:0007669"/>
    <property type="project" value="InterPro"/>
</dbReference>
<evidence type="ECO:0000259" key="14">
    <source>
        <dbReference type="PROSITE" id="PS50109"/>
    </source>
</evidence>
<keyword evidence="5" id="KW-0808">Transferase</keyword>
<keyword evidence="7" id="KW-0418">Kinase</keyword>
<dbReference type="Gene3D" id="3.30.565.10">
    <property type="entry name" value="Histidine kinase-like ATPase, C-terminal domain"/>
    <property type="match status" value="1"/>
</dbReference>
<keyword evidence="6" id="KW-0547">Nucleotide-binding</keyword>
<dbReference type="InterPro" id="IPR011006">
    <property type="entry name" value="CheY-like_superfamily"/>
</dbReference>
<gene>
    <name evidence="18" type="ORF">A2557_02530</name>
</gene>
<dbReference type="FunFam" id="3.30.565.10:FF:000010">
    <property type="entry name" value="Sensor histidine kinase RcsC"/>
    <property type="match status" value="1"/>
</dbReference>
<dbReference type="Gene3D" id="3.30.450.20">
    <property type="entry name" value="PAS domain"/>
    <property type="match status" value="2"/>
</dbReference>
<feature type="domain" description="PAS" evidence="16">
    <location>
        <begin position="166"/>
        <end position="210"/>
    </location>
</feature>
<dbReference type="InterPro" id="IPR005467">
    <property type="entry name" value="His_kinase_dom"/>
</dbReference>
<dbReference type="InterPro" id="IPR001610">
    <property type="entry name" value="PAC"/>
</dbReference>
<evidence type="ECO:0000256" key="13">
    <source>
        <dbReference type="SAM" id="Coils"/>
    </source>
</evidence>
<dbReference type="Pfam" id="PF02518">
    <property type="entry name" value="HATPase_c"/>
    <property type="match status" value="1"/>
</dbReference>
<dbReference type="EC" id="2.7.13.3" evidence="3"/>
<dbReference type="CDD" id="cd00130">
    <property type="entry name" value="PAS"/>
    <property type="match status" value="2"/>
</dbReference>
<organism evidence="18 19">
    <name type="scientific">Candidatus Lambdaproteobacteria bacterium RIFOXYD2_FULL_56_26</name>
    <dbReference type="NCBI Taxonomy" id="1817773"/>
    <lineage>
        <taxon>Bacteria</taxon>
        <taxon>Pseudomonadati</taxon>
        <taxon>Pseudomonadota</taxon>
        <taxon>Candidatus Lambdaproteobacteria</taxon>
    </lineage>
</organism>
<evidence type="ECO:0000256" key="3">
    <source>
        <dbReference type="ARBA" id="ARBA00012438"/>
    </source>
</evidence>
<reference evidence="18 19" key="1">
    <citation type="journal article" date="2016" name="Nat. Commun.">
        <title>Thousands of microbial genomes shed light on interconnected biogeochemical processes in an aquifer system.</title>
        <authorList>
            <person name="Anantharaman K."/>
            <person name="Brown C.T."/>
            <person name="Hug L.A."/>
            <person name="Sharon I."/>
            <person name="Castelle C.J."/>
            <person name="Probst A.J."/>
            <person name="Thomas B.C."/>
            <person name="Singh A."/>
            <person name="Wilkins M.J."/>
            <person name="Karaoz U."/>
            <person name="Brodie E.L."/>
            <person name="Williams K.H."/>
            <person name="Hubbard S.S."/>
            <person name="Banfield J.F."/>
        </authorList>
    </citation>
    <scope>NUCLEOTIDE SEQUENCE [LARGE SCALE GENOMIC DNA]</scope>
</reference>
<dbReference type="Pfam" id="PF13188">
    <property type="entry name" value="PAS_8"/>
    <property type="match status" value="1"/>
</dbReference>